<dbReference type="EMBL" id="BARV01040405">
    <property type="protein sequence ID" value="GAI53697.1"/>
    <property type="molecule type" value="Genomic_DNA"/>
</dbReference>
<evidence type="ECO:0000256" key="1">
    <source>
        <dbReference type="ARBA" id="ARBA00022729"/>
    </source>
</evidence>
<dbReference type="Gene3D" id="2.60.40.10">
    <property type="entry name" value="Immunoglobulins"/>
    <property type="match status" value="1"/>
</dbReference>
<dbReference type="SMART" id="SM01360">
    <property type="entry name" value="A2M"/>
    <property type="match status" value="1"/>
</dbReference>
<evidence type="ECO:0000256" key="2">
    <source>
        <dbReference type="ARBA" id="ARBA00022966"/>
    </source>
</evidence>
<accession>X1PBL1</accession>
<feature type="domain" description="Alpha-2-macroglobulin" evidence="3">
    <location>
        <begin position="14"/>
        <end position="104"/>
    </location>
</feature>
<dbReference type="PANTHER" id="PTHR11412:SF136">
    <property type="entry name" value="CD109 ANTIGEN"/>
    <property type="match status" value="1"/>
</dbReference>
<dbReference type="InterPro" id="IPR050473">
    <property type="entry name" value="A2M/Complement_sys"/>
</dbReference>
<comment type="caution">
    <text evidence="4">The sequence shown here is derived from an EMBL/GenBank/DDBJ whole genome shotgun (WGS) entry which is preliminary data.</text>
</comment>
<dbReference type="GO" id="GO:0004866">
    <property type="term" value="F:endopeptidase inhibitor activity"/>
    <property type="evidence" value="ECO:0007669"/>
    <property type="project" value="InterPro"/>
</dbReference>
<dbReference type="PANTHER" id="PTHR11412">
    <property type="entry name" value="MACROGLOBULIN / COMPLEMENT"/>
    <property type="match status" value="1"/>
</dbReference>
<evidence type="ECO:0000313" key="4">
    <source>
        <dbReference type="EMBL" id="GAI53697.1"/>
    </source>
</evidence>
<protein>
    <recommendedName>
        <fullName evidence="3">Alpha-2-macroglobulin domain-containing protein</fullName>
    </recommendedName>
</protein>
<feature type="non-terminal residue" evidence="4">
    <location>
        <position position="168"/>
    </location>
</feature>
<feature type="non-terminal residue" evidence="4">
    <location>
        <position position="1"/>
    </location>
</feature>
<organism evidence="4">
    <name type="scientific">marine sediment metagenome</name>
    <dbReference type="NCBI Taxonomy" id="412755"/>
    <lineage>
        <taxon>unclassified sequences</taxon>
        <taxon>metagenomes</taxon>
        <taxon>ecological metagenomes</taxon>
    </lineage>
</organism>
<gene>
    <name evidence="4" type="ORF">S06H3_61573</name>
</gene>
<keyword evidence="2" id="KW-0882">Thioester bond</keyword>
<keyword evidence="1" id="KW-0732">Signal</keyword>
<dbReference type="InterPro" id="IPR013783">
    <property type="entry name" value="Ig-like_fold"/>
</dbReference>
<evidence type="ECO:0000259" key="3">
    <source>
        <dbReference type="SMART" id="SM01360"/>
    </source>
</evidence>
<sequence>DLDQVSARTNLDETAFFFPHLLSDAEGVVRIEFTIPEALTEWRFLGFAHDNQLRSGFLTGTTVTAKDLMVEPNPPRFVREGDIIEFTVKVTNQSAARQTGKVSLTLADARTLESRDEALGNLSPEQTFDVPSQESRTYSWRLTVPDECDFLTYRAVGATSRLSDGEEA</sequence>
<reference evidence="4" key="1">
    <citation type="journal article" date="2014" name="Front. Microbiol.">
        <title>High frequency of phylogenetically diverse reductive dehalogenase-homologous genes in deep subseafloor sedimentary metagenomes.</title>
        <authorList>
            <person name="Kawai M."/>
            <person name="Futagami T."/>
            <person name="Toyoda A."/>
            <person name="Takaki Y."/>
            <person name="Nishi S."/>
            <person name="Hori S."/>
            <person name="Arai W."/>
            <person name="Tsubouchi T."/>
            <person name="Morono Y."/>
            <person name="Uchiyama I."/>
            <person name="Ito T."/>
            <person name="Fujiyama A."/>
            <person name="Inagaki F."/>
            <person name="Takami H."/>
        </authorList>
    </citation>
    <scope>NUCLEOTIDE SEQUENCE</scope>
    <source>
        <strain evidence="4">Expedition CK06-06</strain>
    </source>
</reference>
<proteinExistence type="predicted"/>
<name>X1PBL1_9ZZZZ</name>
<dbReference type="AlphaFoldDB" id="X1PBL1"/>
<dbReference type="InterPro" id="IPR001599">
    <property type="entry name" value="Macroglobln_a2"/>
</dbReference>
<dbReference type="Pfam" id="PF00207">
    <property type="entry name" value="A2M"/>
    <property type="match status" value="1"/>
</dbReference>